<dbReference type="PANTHER" id="PTHR45765">
    <property type="entry name" value="METHIONINE--TRNA LIGASE"/>
    <property type="match status" value="1"/>
</dbReference>
<keyword evidence="6" id="KW-0067">ATP-binding</keyword>
<dbReference type="GO" id="GO:0004825">
    <property type="term" value="F:methionine-tRNA ligase activity"/>
    <property type="evidence" value="ECO:0007669"/>
    <property type="project" value="UniProtKB-EC"/>
</dbReference>
<dbReference type="EC" id="6.1.1.10" evidence="2"/>
<keyword evidence="7" id="KW-0648">Protein biosynthesis</keyword>
<dbReference type="SUPFAM" id="SSF52374">
    <property type="entry name" value="Nucleotidylyl transferase"/>
    <property type="match status" value="1"/>
</dbReference>
<dbReference type="PROSITE" id="PS00178">
    <property type="entry name" value="AA_TRNA_LIGASE_I"/>
    <property type="match status" value="1"/>
</dbReference>
<evidence type="ECO:0000256" key="1">
    <source>
        <dbReference type="ARBA" id="ARBA00004496"/>
    </source>
</evidence>
<keyword evidence="3" id="KW-0963">Cytoplasm</keyword>
<dbReference type="GO" id="GO:0017101">
    <property type="term" value="C:aminoacyl-tRNA synthetase multienzyme complex"/>
    <property type="evidence" value="ECO:0007669"/>
    <property type="project" value="TreeGrafter"/>
</dbReference>
<evidence type="ECO:0000256" key="7">
    <source>
        <dbReference type="ARBA" id="ARBA00022917"/>
    </source>
</evidence>
<evidence type="ECO:0000256" key="8">
    <source>
        <dbReference type="ARBA" id="ARBA00023146"/>
    </source>
</evidence>
<dbReference type="InterPro" id="IPR029038">
    <property type="entry name" value="MetRS_Zn"/>
</dbReference>
<dbReference type="NCBIfam" id="TIGR00398">
    <property type="entry name" value="metG"/>
    <property type="match status" value="1"/>
</dbReference>
<dbReference type="InterPro" id="IPR014729">
    <property type="entry name" value="Rossmann-like_a/b/a_fold"/>
</dbReference>
<dbReference type="InterPro" id="IPR033911">
    <property type="entry name" value="MetRS_core"/>
</dbReference>
<evidence type="ECO:0000313" key="12">
    <source>
        <dbReference type="EMBL" id="QBK87586.1"/>
    </source>
</evidence>
<dbReference type="SUPFAM" id="SSF47323">
    <property type="entry name" value="Anticodon-binding domain of a subclass of class I aminoacyl-tRNA synthetases"/>
    <property type="match status" value="1"/>
</dbReference>
<dbReference type="InterPro" id="IPR015413">
    <property type="entry name" value="Methionyl/Leucyl_tRNA_Synth"/>
</dbReference>
<dbReference type="FunFam" id="2.20.28.20:FF:000001">
    <property type="entry name" value="Methionine--tRNA ligase"/>
    <property type="match status" value="1"/>
</dbReference>
<dbReference type="EMBL" id="MK500360">
    <property type="protein sequence ID" value="QBK87586.1"/>
    <property type="molecule type" value="Genomic_DNA"/>
</dbReference>
<dbReference type="InterPro" id="IPR009080">
    <property type="entry name" value="tRNAsynth_Ia_anticodon-bd"/>
</dbReference>
<dbReference type="InterPro" id="IPR001412">
    <property type="entry name" value="aa-tRNA-synth_I_CS"/>
</dbReference>
<dbReference type="Gene3D" id="3.40.50.620">
    <property type="entry name" value="HUPs"/>
    <property type="match status" value="1"/>
</dbReference>
<evidence type="ECO:0000256" key="9">
    <source>
        <dbReference type="ARBA" id="ARBA00030904"/>
    </source>
</evidence>
<dbReference type="Pfam" id="PF09334">
    <property type="entry name" value="tRNA-synt_1g"/>
    <property type="match status" value="1"/>
</dbReference>
<gene>
    <name evidence="12" type="ORF">LCMAC201_04990</name>
</gene>
<dbReference type="PANTHER" id="PTHR45765:SF1">
    <property type="entry name" value="METHIONINE--TRNA LIGASE, CYTOPLASMIC"/>
    <property type="match status" value="1"/>
</dbReference>
<dbReference type="InterPro" id="IPR023458">
    <property type="entry name" value="Met-tRNA_ligase_1"/>
</dbReference>
<evidence type="ECO:0000259" key="11">
    <source>
        <dbReference type="Pfam" id="PF09334"/>
    </source>
</evidence>
<comment type="subcellular location">
    <subcellularLocation>
        <location evidence="1">Cytoplasm</location>
    </subcellularLocation>
</comment>
<proteinExistence type="predicted"/>
<evidence type="ECO:0000256" key="10">
    <source>
        <dbReference type="ARBA" id="ARBA00047364"/>
    </source>
</evidence>
<evidence type="ECO:0000256" key="6">
    <source>
        <dbReference type="ARBA" id="ARBA00022840"/>
    </source>
</evidence>
<dbReference type="PRINTS" id="PR01041">
    <property type="entry name" value="TRNASYNTHMET"/>
</dbReference>
<dbReference type="CDD" id="cd07957">
    <property type="entry name" value="Anticodon_Ia_Met"/>
    <property type="match status" value="1"/>
</dbReference>
<evidence type="ECO:0000256" key="3">
    <source>
        <dbReference type="ARBA" id="ARBA00022490"/>
    </source>
</evidence>
<dbReference type="CDD" id="cd00814">
    <property type="entry name" value="MetRS_core"/>
    <property type="match status" value="1"/>
</dbReference>
<name>A0A481YYP7_9VIRU</name>
<dbReference type="GO" id="GO:0005524">
    <property type="term" value="F:ATP binding"/>
    <property type="evidence" value="ECO:0007669"/>
    <property type="project" value="UniProtKB-KW"/>
</dbReference>
<sequence length="543" mass="61669">MTQYLITSALPYVNNVPHLGNLIGSTLSADFYARYCRLRKRQVLFICGSDCYGTASEVKAQEAGVTPAVLCEKYHQLHKDVYVWFDISFDIYGKTSTPTHTGIVTGISHDLERNSYLDSQIVQQLYCGVCDTSLADRYVKGTCPFCGKEARGDQCDATDCGKILHALNLINPVCAVCGGTPTLKDSKHIFLNLEKCQPQLEEWVSSARARWSTNAVGSTRGWLTKGLEPRCITRDLKWGTPVPRLLDEDWPDKVFYVWYDAPIGYISITACERDDWRSWWQAPDKTRLYQFMAKDNIPFHTVMFPAMLQATGQAWTLVTDICATEYLNFEGRKFSKSKGVGIFADRIQNAGIPADYWRYYLATIRPERSDSNFDRNGFKMAIDELADKYGNLVNRVLNLIKKYRDGYPLPLTSIATRESDQEFQDAVEKLHMEYHDAFDSVKIIAAVQLALQVAQEANKYLYQREPWKLQDPDRRDIICTVALQTVYQCSVMLAPIIPTIHKTFCGYLGLADGAEDVLDVGEVHIQNFAPLIDKQCVQKIEIY</sequence>
<evidence type="ECO:0000256" key="4">
    <source>
        <dbReference type="ARBA" id="ARBA00022598"/>
    </source>
</evidence>
<reference evidence="12" key="1">
    <citation type="journal article" date="2019" name="MBio">
        <title>Virus Genomes from Deep Sea Sediments Expand the Ocean Megavirome and Support Independent Origins of Viral Gigantism.</title>
        <authorList>
            <person name="Backstrom D."/>
            <person name="Yutin N."/>
            <person name="Jorgensen S.L."/>
            <person name="Dharamshi J."/>
            <person name="Homa F."/>
            <person name="Zaremba-Niedwiedzka K."/>
            <person name="Spang A."/>
            <person name="Wolf Y.I."/>
            <person name="Koonin E.V."/>
            <person name="Ettema T.J."/>
        </authorList>
    </citation>
    <scope>NUCLEOTIDE SEQUENCE</scope>
</reference>
<dbReference type="InterPro" id="IPR041872">
    <property type="entry name" value="Anticodon_Met"/>
</dbReference>
<dbReference type="InterPro" id="IPR014758">
    <property type="entry name" value="Met-tRNA_synth"/>
</dbReference>
<dbReference type="Gene3D" id="1.10.730.10">
    <property type="entry name" value="Isoleucyl-tRNA Synthetase, Domain 1"/>
    <property type="match status" value="1"/>
</dbReference>
<evidence type="ECO:0000256" key="2">
    <source>
        <dbReference type="ARBA" id="ARBA00012838"/>
    </source>
</evidence>
<keyword evidence="5" id="KW-0547">Nucleotide-binding</keyword>
<keyword evidence="4" id="KW-0436">Ligase</keyword>
<dbReference type="SUPFAM" id="SSF57770">
    <property type="entry name" value="Methionyl-tRNA synthetase (MetRS), Zn-domain"/>
    <property type="match status" value="1"/>
</dbReference>
<protein>
    <recommendedName>
        <fullName evidence="2">methionine--tRNA ligase</fullName>
        <ecNumber evidence="2">6.1.1.10</ecNumber>
    </recommendedName>
    <alternativeName>
        <fullName evidence="9">Methionyl-tRNA synthetase</fullName>
    </alternativeName>
</protein>
<evidence type="ECO:0000256" key="5">
    <source>
        <dbReference type="ARBA" id="ARBA00022741"/>
    </source>
</evidence>
<dbReference type="Gene3D" id="2.20.28.20">
    <property type="entry name" value="Methionyl-tRNA synthetase, Zn-domain"/>
    <property type="match status" value="1"/>
</dbReference>
<keyword evidence="8 12" id="KW-0030">Aminoacyl-tRNA synthetase</keyword>
<organism evidence="12">
    <name type="scientific">Marseillevirus LCMAC201</name>
    <dbReference type="NCBI Taxonomy" id="2506605"/>
    <lineage>
        <taxon>Viruses</taxon>
        <taxon>Varidnaviria</taxon>
        <taxon>Bamfordvirae</taxon>
        <taxon>Nucleocytoviricota</taxon>
        <taxon>Megaviricetes</taxon>
        <taxon>Pimascovirales</taxon>
        <taxon>Pimascovirales incertae sedis</taxon>
        <taxon>Marseilleviridae</taxon>
    </lineage>
</organism>
<accession>A0A481YYP7</accession>
<feature type="domain" description="Methionyl/Leucyl tRNA synthetase" evidence="11">
    <location>
        <begin position="4"/>
        <end position="397"/>
    </location>
</feature>
<comment type="catalytic activity">
    <reaction evidence="10">
        <text>tRNA(Met) + L-methionine + ATP = L-methionyl-tRNA(Met) + AMP + diphosphate</text>
        <dbReference type="Rhea" id="RHEA:13481"/>
        <dbReference type="Rhea" id="RHEA-COMP:9667"/>
        <dbReference type="Rhea" id="RHEA-COMP:9698"/>
        <dbReference type="ChEBI" id="CHEBI:30616"/>
        <dbReference type="ChEBI" id="CHEBI:33019"/>
        <dbReference type="ChEBI" id="CHEBI:57844"/>
        <dbReference type="ChEBI" id="CHEBI:78442"/>
        <dbReference type="ChEBI" id="CHEBI:78530"/>
        <dbReference type="ChEBI" id="CHEBI:456215"/>
        <dbReference type="EC" id="6.1.1.10"/>
    </reaction>
</comment>